<dbReference type="SUPFAM" id="SSF89733">
    <property type="entry name" value="L-sulfolactate dehydrogenase-like"/>
    <property type="match status" value="1"/>
</dbReference>
<dbReference type="Gene3D" id="1.10.1530.10">
    <property type="match status" value="1"/>
</dbReference>
<evidence type="ECO:0000256" key="1">
    <source>
        <dbReference type="ARBA" id="ARBA00006056"/>
    </source>
</evidence>
<dbReference type="PANTHER" id="PTHR11091:SF0">
    <property type="entry name" value="MALATE DEHYDROGENASE"/>
    <property type="match status" value="1"/>
</dbReference>
<dbReference type="InterPro" id="IPR036111">
    <property type="entry name" value="Mal/L-sulfo/L-lacto_DH-like_sf"/>
</dbReference>
<gene>
    <name evidence="3" type="ORF">LTR84_001837</name>
</gene>
<dbReference type="Gene3D" id="3.30.1370.60">
    <property type="entry name" value="Hypothetical oxidoreductase yiak, domain 2"/>
    <property type="match status" value="1"/>
</dbReference>
<dbReference type="AlphaFoldDB" id="A0AAV9NBH7"/>
<comment type="similarity">
    <text evidence="1">Belongs to the LDH2/MDH2 oxidoreductase family.</text>
</comment>
<comment type="caution">
    <text evidence="3">The sequence shown here is derived from an EMBL/GenBank/DDBJ whole genome shotgun (WGS) entry which is preliminary data.</text>
</comment>
<dbReference type="RefSeq" id="XP_064707000.1">
    <property type="nucleotide sequence ID" value="XM_064845455.1"/>
</dbReference>
<dbReference type="InterPro" id="IPR043143">
    <property type="entry name" value="Mal/L-sulf/L-lact_DH-like_NADP"/>
</dbReference>
<accession>A0AAV9NBH7</accession>
<keyword evidence="2" id="KW-0560">Oxidoreductase</keyword>
<dbReference type="EMBL" id="JAVRRD010000011">
    <property type="protein sequence ID" value="KAK5053875.1"/>
    <property type="molecule type" value="Genomic_DNA"/>
</dbReference>
<keyword evidence="4" id="KW-1185">Reference proteome</keyword>
<dbReference type="Pfam" id="PF02615">
    <property type="entry name" value="Ldh_2"/>
    <property type="match status" value="1"/>
</dbReference>
<dbReference type="GO" id="GO:0016491">
    <property type="term" value="F:oxidoreductase activity"/>
    <property type="evidence" value="ECO:0007669"/>
    <property type="project" value="UniProtKB-KW"/>
</dbReference>
<evidence type="ECO:0000313" key="3">
    <source>
        <dbReference type="EMBL" id="KAK5053875.1"/>
    </source>
</evidence>
<evidence type="ECO:0000313" key="4">
    <source>
        <dbReference type="Proteomes" id="UP001358417"/>
    </source>
</evidence>
<name>A0AAV9NBH7_9EURO</name>
<protein>
    <submittedName>
        <fullName evidence="3">Uncharacterized protein</fullName>
    </submittedName>
</protein>
<dbReference type="Proteomes" id="UP001358417">
    <property type="component" value="Unassembled WGS sequence"/>
</dbReference>
<organism evidence="3 4">
    <name type="scientific">Exophiala bonariae</name>
    <dbReference type="NCBI Taxonomy" id="1690606"/>
    <lineage>
        <taxon>Eukaryota</taxon>
        <taxon>Fungi</taxon>
        <taxon>Dikarya</taxon>
        <taxon>Ascomycota</taxon>
        <taxon>Pezizomycotina</taxon>
        <taxon>Eurotiomycetes</taxon>
        <taxon>Chaetothyriomycetidae</taxon>
        <taxon>Chaetothyriales</taxon>
        <taxon>Herpotrichiellaceae</taxon>
        <taxon>Exophiala</taxon>
    </lineage>
</organism>
<reference evidence="3 4" key="1">
    <citation type="submission" date="2023-08" db="EMBL/GenBank/DDBJ databases">
        <title>Black Yeasts Isolated from many extreme environments.</title>
        <authorList>
            <person name="Coleine C."/>
            <person name="Stajich J.E."/>
            <person name="Selbmann L."/>
        </authorList>
    </citation>
    <scope>NUCLEOTIDE SEQUENCE [LARGE SCALE GENOMIC DNA]</scope>
    <source>
        <strain evidence="3 4">CCFEE 5792</strain>
    </source>
</reference>
<dbReference type="PANTHER" id="PTHR11091">
    <property type="entry name" value="OXIDOREDUCTASE-RELATED"/>
    <property type="match status" value="1"/>
</dbReference>
<dbReference type="InterPro" id="IPR043144">
    <property type="entry name" value="Mal/L-sulf/L-lact_DH-like_ah"/>
</dbReference>
<proteinExistence type="inferred from homology"/>
<dbReference type="GeneID" id="89970053"/>
<sequence length="328" mass="34736">MKIPLAEAQQLSVDALQHIGYNAEDTEIISEHLIDSELRGYGIAGLARILSIAERLADKPPAHTCIVTKDETTTAQIDGNDTLGYLVAHRATTLAIEKAKATGVAAIGANNTYYTGMLSYYAEMAAAHDLVTIIASNTSPWVAPHGTHKPLLGTNPFCVGIPTHGVPVIYDIGTSKIIHAQVLLAQRTGDPLPPDTAIDADGNVTTDPAAALDGALAIWGGAKGSGLAVAVQLLGVLAGSPALPPNLAEFGFFVIAVDPARFRPIDEFKAQVEVLIEAFHGTEGADGMSALRMPFERSNRVRERTREEGILDVDPVVLEKLRALVDAR</sequence>
<dbReference type="InterPro" id="IPR003767">
    <property type="entry name" value="Malate/L-lactate_DH-like"/>
</dbReference>
<evidence type="ECO:0000256" key="2">
    <source>
        <dbReference type="ARBA" id="ARBA00023002"/>
    </source>
</evidence>